<dbReference type="EMBL" id="CAKXAJ010001509">
    <property type="protein sequence ID" value="CAH2207859.1"/>
    <property type="molecule type" value="Genomic_DNA"/>
</dbReference>
<evidence type="ECO:0000313" key="1">
    <source>
        <dbReference type="EMBL" id="CAH2207859.1"/>
    </source>
</evidence>
<organism evidence="1 2">
    <name type="scientific">Pararge aegeria aegeria</name>
    <dbReference type="NCBI Taxonomy" id="348720"/>
    <lineage>
        <taxon>Eukaryota</taxon>
        <taxon>Metazoa</taxon>
        <taxon>Ecdysozoa</taxon>
        <taxon>Arthropoda</taxon>
        <taxon>Hexapoda</taxon>
        <taxon>Insecta</taxon>
        <taxon>Pterygota</taxon>
        <taxon>Neoptera</taxon>
        <taxon>Endopterygota</taxon>
        <taxon>Lepidoptera</taxon>
        <taxon>Glossata</taxon>
        <taxon>Ditrysia</taxon>
        <taxon>Papilionoidea</taxon>
        <taxon>Nymphalidae</taxon>
        <taxon>Satyrinae</taxon>
        <taxon>Satyrini</taxon>
        <taxon>Parargina</taxon>
        <taxon>Pararge</taxon>
    </lineage>
</organism>
<protein>
    <submittedName>
        <fullName evidence="1">Jg424 protein</fullName>
    </submittedName>
</protein>
<reference evidence="1" key="1">
    <citation type="submission" date="2022-03" db="EMBL/GenBank/DDBJ databases">
        <authorList>
            <person name="Lindestad O."/>
        </authorList>
    </citation>
    <scope>NUCLEOTIDE SEQUENCE</scope>
</reference>
<comment type="caution">
    <text evidence="1">The sequence shown here is derived from an EMBL/GenBank/DDBJ whole genome shotgun (WGS) entry which is preliminary data.</text>
</comment>
<gene>
    <name evidence="1" type="primary">jg424</name>
    <name evidence="1" type="ORF">PAEG_LOCUS479</name>
</gene>
<dbReference type="AlphaFoldDB" id="A0A8S4QAV8"/>
<accession>A0A8S4QAV8</accession>
<evidence type="ECO:0000313" key="2">
    <source>
        <dbReference type="Proteomes" id="UP000838756"/>
    </source>
</evidence>
<name>A0A8S4QAV8_9NEOP</name>
<sequence length="133" mass="14801">MTDHLSLPFHLYADDFQIYVSALVADVSEAVEQLNADLSAICGWSKSYGLLVNGSKSQAIIFGNPRQIAEINFSDIPPVTFAGSVLPYNRTVKNLGILMESNLSWRPQIAHISQKEGFRCFCIPEMVEEFLTC</sequence>
<keyword evidence="2" id="KW-1185">Reference proteome</keyword>
<dbReference type="Proteomes" id="UP000838756">
    <property type="component" value="Unassembled WGS sequence"/>
</dbReference>
<dbReference type="OrthoDB" id="5953030at2759"/>
<proteinExistence type="predicted"/>